<dbReference type="HOGENOM" id="CLU_001265_47_1_6"/>
<feature type="transmembrane region" description="Helical" evidence="5">
    <location>
        <begin position="227"/>
        <end position="251"/>
    </location>
</feature>
<reference evidence="8" key="1">
    <citation type="submission" date="2012-12" db="EMBL/GenBank/DDBJ databases">
        <title>Genome Sequence of Photobacterium leiognathi lrivu.4.1.</title>
        <authorList>
            <person name="Urbanczyk H."/>
            <person name="Ogura Y."/>
            <person name="Hayashi T."/>
            <person name="Dunlap P.V."/>
        </authorList>
    </citation>
    <scope>NUCLEOTIDE SEQUENCE [LARGE SCALE GENOMIC DNA]</scope>
    <source>
        <strain evidence="8">lrivu.4.1</strain>
    </source>
</reference>
<dbReference type="Gene3D" id="1.20.1720.10">
    <property type="entry name" value="Multidrug resistance protein D"/>
    <property type="match status" value="1"/>
</dbReference>
<dbReference type="InterPro" id="IPR036259">
    <property type="entry name" value="MFS_trans_sf"/>
</dbReference>
<feature type="transmembrane region" description="Helical" evidence="5">
    <location>
        <begin position="174"/>
        <end position="198"/>
    </location>
</feature>
<keyword evidence="2 5" id="KW-0812">Transmembrane</keyword>
<dbReference type="PRINTS" id="PR01036">
    <property type="entry name" value="TCRTETB"/>
</dbReference>
<organism evidence="7 8">
    <name type="scientific">Photobacterium leiognathi lrivu.4.1</name>
    <dbReference type="NCBI Taxonomy" id="1248232"/>
    <lineage>
        <taxon>Bacteria</taxon>
        <taxon>Pseudomonadati</taxon>
        <taxon>Pseudomonadota</taxon>
        <taxon>Gammaproteobacteria</taxon>
        <taxon>Vibrionales</taxon>
        <taxon>Vibrionaceae</taxon>
        <taxon>Photobacterium</taxon>
    </lineage>
</organism>
<comment type="subcellular location">
    <subcellularLocation>
        <location evidence="1">Membrane</location>
        <topology evidence="1">Multi-pass membrane protein</topology>
    </subcellularLocation>
</comment>
<proteinExistence type="predicted"/>
<dbReference type="Proteomes" id="UP000030675">
    <property type="component" value="Unassembled WGS sequence"/>
</dbReference>
<feature type="transmembrane region" description="Helical" evidence="5">
    <location>
        <begin position="113"/>
        <end position="132"/>
    </location>
</feature>
<feature type="transmembrane region" description="Helical" evidence="5">
    <location>
        <begin position="21"/>
        <end position="45"/>
    </location>
</feature>
<dbReference type="Pfam" id="PF07690">
    <property type="entry name" value="MFS_1"/>
    <property type="match status" value="1"/>
</dbReference>
<keyword evidence="4 5" id="KW-0472">Membrane</keyword>
<feature type="transmembrane region" description="Helical" evidence="5">
    <location>
        <begin position="89"/>
        <end position="107"/>
    </location>
</feature>
<evidence type="ECO:0000256" key="5">
    <source>
        <dbReference type="SAM" id="Phobius"/>
    </source>
</evidence>
<dbReference type="AlphaFoldDB" id="A0A0U1P8J9"/>
<evidence type="ECO:0000313" key="7">
    <source>
        <dbReference type="EMBL" id="GAD30714.1"/>
    </source>
</evidence>
<gene>
    <name evidence="7" type="ORF">PLEI_2370</name>
</gene>
<sequence>MNTSTETPLTEQVTDVIKQNWNIFFLAILIVSIGQLSLGLIFPLLPWIQKDFSVNQSLAESLIVSYLIGYGPSQLCYGPLSYVYGRRRVLLIGLFLSILGLGLLLYFHDCFYLLILARFIQGIGGGCESVIARAMLHDSYKNKFFLSAMTGLSIVSAFTPIFSPIVGGLVNHHFGWLAVFIGLFVYTALGYLVLVFYLPETLSKLRASIPVIPIFNYYYALLKDRYFLSYTVIGWINWALVIFSGSLAPFVLEDQLHLTSENYAYWSIVPAIAFLLASWLCFVLRKSYGTHHIVFIAPVIQLTVVVIFLLFPLTLFTVTLGFIGIAIAQALIYPCSQSLLLVPYSNKFGTVSALSGAGQMVFAAIFIFIAWRVHLDNVHALAMIVFITAMLGLALAMIGKKSVASASLENE</sequence>
<evidence type="ECO:0000256" key="2">
    <source>
        <dbReference type="ARBA" id="ARBA00022692"/>
    </source>
</evidence>
<dbReference type="GO" id="GO:1990961">
    <property type="term" value="P:xenobiotic detoxification by transmembrane export across the plasma membrane"/>
    <property type="evidence" value="ECO:0007669"/>
    <property type="project" value="TreeGrafter"/>
</dbReference>
<dbReference type="EMBL" id="DF196819">
    <property type="protein sequence ID" value="GAD30714.1"/>
    <property type="molecule type" value="Genomic_DNA"/>
</dbReference>
<dbReference type="RefSeq" id="WP_023933461.1">
    <property type="nucleotide sequence ID" value="NZ_DF196819.1"/>
</dbReference>
<dbReference type="GO" id="GO:0022857">
    <property type="term" value="F:transmembrane transporter activity"/>
    <property type="evidence" value="ECO:0007669"/>
    <property type="project" value="InterPro"/>
</dbReference>
<dbReference type="PANTHER" id="PTHR23502:SF75">
    <property type="entry name" value="MULTIDRUG RESISTANCE PROTEIN D"/>
    <property type="match status" value="1"/>
</dbReference>
<name>A0A0U1P8J9_PHOLE</name>
<feature type="transmembrane region" description="Helical" evidence="5">
    <location>
        <begin position="57"/>
        <end position="77"/>
    </location>
</feature>
<keyword evidence="3 5" id="KW-1133">Transmembrane helix</keyword>
<dbReference type="PROSITE" id="PS50850">
    <property type="entry name" value="MFS"/>
    <property type="match status" value="1"/>
</dbReference>
<feature type="transmembrane region" description="Helical" evidence="5">
    <location>
        <begin position="317"/>
        <end position="336"/>
    </location>
</feature>
<evidence type="ECO:0000256" key="4">
    <source>
        <dbReference type="ARBA" id="ARBA00023136"/>
    </source>
</evidence>
<feature type="transmembrane region" description="Helical" evidence="5">
    <location>
        <begin position="377"/>
        <end position="398"/>
    </location>
</feature>
<feature type="transmembrane region" description="Helical" evidence="5">
    <location>
        <begin position="144"/>
        <end position="162"/>
    </location>
</feature>
<evidence type="ECO:0000259" key="6">
    <source>
        <dbReference type="PROSITE" id="PS50850"/>
    </source>
</evidence>
<feature type="transmembrane region" description="Helical" evidence="5">
    <location>
        <begin position="348"/>
        <end position="371"/>
    </location>
</feature>
<accession>A0A0U1P8J9</accession>
<evidence type="ECO:0000256" key="3">
    <source>
        <dbReference type="ARBA" id="ARBA00022989"/>
    </source>
</evidence>
<feature type="domain" description="Major facilitator superfamily (MFS) profile" evidence="6">
    <location>
        <begin position="23"/>
        <end position="400"/>
    </location>
</feature>
<feature type="transmembrane region" description="Helical" evidence="5">
    <location>
        <begin position="263"/>
        <end position="284"/>
    </location>
</feature>
<dbReference type="SUPFAM" id="SSF103473">
    <property type="entry name" value="MFS general substrate transporter"/>
    <property type="match status" value="1"/>
</dbReference>
<dbReference type="InterPro" id="IPR011701">
    <property type="entry name" value="MFS"/>
</dbReference>
<dbReference type="InterPro" id="IPR020846">
    <property type="entry name" value="MFS_dom"/>
</dbReference>
<dbReference type="GO" id="GO:0005886">
    <property type="term" value="C:plasma membrane"/>
    <property type="evidence" value="ECO:0007669"/>
    <property type="project" value="TreeGrafter"/>
</dbReference>
<evidence type="ECO:0000313" key="8">
    <source>
        <dbReference type="Proteomes" id="UP000030675"/>
    </source>
</evidence>
<dbReference type="eggNOG" id="COG2814">
    <property type="taxonomic scope" value="Bacteria"/>
</dbReference>
<protein>
    <submittedName>
        <fullName evidence="7">Major Facilitator Superfamily protein</fullName>
    </submittedName>
</protein>
<dbReference type="PANTHER" id="PTHR23502">
    <property type="entry name" value="MAJOR FACILITATOR SUPERFAMILY"/>
    <property type="match status" value="1"/>
</dbReference>
<evidence type="ECO:0000256" key="1">
    <source>
        <dbReference type="ARBA" id="ARBA00004141"/>
    </source>
</evidence>